<evidence type="ECO:0000256" key="1">
    <source>
        <dbReference type="SAM" id="MobiDB-lite"/>
    </source>
</evidence>
<dbReference type="Proteomes" id="UP000085678">
    <property type="component" value="Unplaced"/>
</dbReference>
<dbReference type="Gene3D" id="3.30.70.960">
    <property type="entry name" value="SEA domain"/>
    <property type="match status" value="1"/>
</dbReference>
<accession>A0A1S3K8L8</accession>
<dbReference type="PROSITE" id="PS50024">
    <property type="entry name" value="SEA"/>
    <property type="match status" value="1"/>
</dbReference>
<evidence type="ECO:0000313" key="5">
    <source>
        <dbReference type="RefSeq" id="XP_013418789.1"/>
    </source>
</evidence>
<organism evidence="4 5">
    <name type="scientific">Lingula anatina</name>
    <name type="common">Brachiopod</name>
    <name type="synonym">Lingula unguis</name>
    <dbReference type="NCBI Taxonomy" id="7574"/>
    <lineage>
        <taxon>Eukaryota</taxon>
        <taxon>Metazoa</taxon>
        <taxon>Spiralia</taxon>
        <taxon>Lophotrochozoa</taxon>
        <taxon>Brachiopoda</taxon>
        <taxon>Linguliformea</taxon>
        <taxon>Lingulata</taxon>
        <taxon>Lingulida</taxon>
        <taxon>Linguloidea</taxon>
        <taxon>Lingulidae</taxon>
        <taxon>Lingula</taxon>
    </lineage>
</organism>
<dbReference type="SUPFAM" id="SSF82671">
    <property type="entry name" value="SEA domain"/>
    <property type="match status" value="1"/>
</dbReference>
<name>A0A1S3K8L8_LINAN</name>
<dbReference type="GeneID" id="106179619"/>
<keyword evidence="2" id="KW-1133">Transmembrane helix</keyword>
<dbReference type="Pfam" id="PF01390">
    <property type="entry name" value="SEA"/>
    <property type="match status" value="1"/>
</dbReference>
<feature type="region of interest" description="Disordered" evidence="1">
    <location>
        <begin position="1"/>
        <end position="25"/>
    </location>
</feature>
<dbReference type="KEGG" id="lak:106179619"/>
<evidence type="ECO:0000313" key="4">
    <source>
        <dbReference type="Proteomes" id="UP000085678"/>
    </source>
</evidence>
<dbReference type="AlphaFoldDB" id="A0A1S3K8L8"/>
<gene>
    <name evidence="5" type="primary">LOC106179619</name>
</gene>
<dbReference type="InParanoid" id="A0A1S3K8L8"/>
<evidence type="ECO:0000259" key="3">
    <source>
        <dbReference type="PROSITE" id="PS50024"/>
    </source>
</evidence>
<feature type="domain" description="SEA" evidence="3">
    <location>
        <begin position="132"/>
        <end position="211"/>
    </location>
</feature>
<reference evidence="5" key="1">
    <citation type="submission" date="2025-08" db="UniProtKB">
        <authorList>
            <consortium name="RefSeq"/>
        </authorList>
    </citation>
    <scope>IDENTIFICATION</scope>
    <source>
        <tissue evidence="5">Gonads</tissue>
    </source>
</reference>
<keyword evidence="4" id="KW-1185">Reference proteome</keyword>
<keyword evidence="2" id="KW-0472">Membrane</keyword>
<keyword evidence="2" id="KW-0812">Transmembrane</keyword>
<feature type="transmembrane region" description="Helical" evidence="2">
    <location>
        <begin position="100"/>
        <end position="122"/>
    </location>
</feature>
<dbReference type="InterPro" id="IPR000082">
    <property type="entry name" value="SEA_dom"/>
</dbReference>
<feature type="compositionally biased region" description="Basic and acidic residues" evidence="1">
    <location>
        <begin position="1"/>
        <end position="12"/>
    </location>
</feature>
<dbReference type="RefSeq" id="XP_013418789.1">
    <property type="nucleotide sequence ID" value="XM_013563335.1"/>
</dbReference>
<proteinExistence type="predicted"/>
<protein>
    <submittedName>
        <fullName evidence="5">Uncharacterized protein LOC106179619</fullName>
    </submittedName>
</protein>
<sequence length="211" mass="23297">MPRDQRSRRAPYEVDEGSSTDNAAFTGPRYDEWGYTVPTARGPQGEYRHQPVLAYYAVKDGYFAEQGKSSPLSTSSGSDSYQEVFGQKKKKDTRSCSPSAVIPILIALLVIGGIVAAAVYFATRSEMPYTGSVQPISLTGQMTISNQNYSTALVDRTSARFIALETEFCKGVESSVQASQLSGSYSSCRVDRFRYNQKSSMRAQTFTKEYD</sequence>
<evidence type="ECO:0000256" key="2">
    <source>
        <dbReference type="SAM" id="Phobius"/>
    </source>
</evidence>
<dbReference type="InterPro" id="IPR036364">
    <property type="entry name" value="SEA_dom_sf"/>
</dbReference>